<comment type="pathway">
    <text evidence="7">tRNA modification; N(7)-methylguanine-tRNA biosynthesis.</text>
</comment>
<dbReference type="Gene3D" id="3.40.50.150">
    <property type="entry name" value="Vaccinia Virus protein VP39"/>
    <property type="match status" value="1"/>
</dbReference>
<sequence>MMSTDKSQTDVQATDAAPNVEHEARKALFYDPTEHRIRSFVTRAGRLSDAQAKAIETLGPKFMIPYQKALLDVDSAFGRHAPTVFEIGFGMGETSAKISGLMPEKNFIGVEVHTPGVGSLLKLTDAADLQNQRIIQHDAYEVLTNMIAPQSLAGVHVFFPDPWHKARHNKRRLIQGPLVALLASRLQPGGYLHCATDWEEYAVQMLEVLSAEPTLKNTADGYAPRPDYRPVTKFENRGLKLGHGVWDLVFEKK</sequence>
<feature type="binding site" evidence="7">
    <location>
        <position position="161"/>
    </location>
    <ligand>
        <name>S-adenosyl-L-methionine</name>
        <dbReference type="ChEBI" id="CHEBI:59789"/>
    </ligand>
</feature>
<evidence type="ECO:0000313" key="8">
    <source>
        <dbReference type="EMBL" id="MFC0349250.1"/>
    </source>
</evidence>
<keyword evidence="6 7" id="KW-0819">tRNA processing</keyword>
<protein>
    <recommendedName>
        <fullName evidence="7">tRNA (guanine-N(7)-)-methyltransferase</fullName>
        <ecNumber evidence="7">2.1.1.33</ecNumber>
    </recommendedName>
    <alternativeName>
        <fullName evidence="7">tRNA (guanine(46)-N(7))-methyltransferase</fullName>
    </alternativeName>
    <alternativeName>
        <fullName evidence="7">tRNA(m7G46)-methyltransferase</fullName>
    </alternativeName>
</protein>
<dbReference type="EMBL" id="JBHLXJ010000005">
    <property type="protein sequence ID" value="MFC0349250.1"/>
    <property type="molecule type" value="Genomic_DNA"/>
</dbReference>
<evidence type="ECO:0000256" key="5">
    <source>
        <dbReference type="ARBA" id="ARBA00022691"/>
    </source>
</evidence>
<reference evidence="8 9" key="1">
    <citation type="submission" date="2024-09" db="EMBL/GenBank/DDBJ databases">
        <authorList>
            <person name="Sun Q."/>
            <person name="Mori K."/>
        </authorList>
    </citation>
    <scope>NUCLEOTIDE SEQUENCE [LARGE SCALE GENOMIC DNA]</scope>
    <source>
        <strain evidence="8 9">CCM 8677</strain>
    </source>
</reference>
<dbReference type="InterPro" id="IPR029063">
    <property type="entry name" value="SAM-dependent_MTases_sf"/>
</dbReference>
<evidence type="ECO:0000256" key="2">
    <source>
        <dbReference type="ARBA" id="ARBA00003015"/>
    </source>
</evidence>
<dbReference type="PANTHER" id="PTHR23417">
    <property type="entry name" value="3-DEOXY-D-MANNO-OCTULOSONIC-ACID TRANSFERASE/TRNA GUANINE-N 7 - -METHYLTRANSFERASE"/>
    <property type="match status" value="1"/>
</dbReference>
<dbReference type="GO" id="GO:0008176">
    <property type="term" value="F:tRNA (guanine(46)-N7)-methyltransferase activity"/>
    <property type="evidence" value="ECO:0007669"/>
    <property type="project" value="UniProtKB-EC"/>
</dbReference>
<accession>A0ABV6IBP4</accession>
<proteinExistence type="inferred from homology"/>
<evidence type="ECO:0000313" key="9">
    <source>
        <dbReference type="Proteomes" id="UP001589844"/>
    </source>
</evidence>
<dbReference type="PANTHER" id="PTHR23417:SF14">
    <property type="entry name" value="PENTACOTRIPEPTIDE-REPEAT REGION OF PRORP DOMAIN-CONTAINING PROTEIN"/>
    <property type="match status" value="1"/>
</dbReference>
<feature type="binding site" evidence="7">
    <location>
        <position position="86"/>
    </location>
    <ligand>
        <name>S-adenosyl-L-methionine</name>
        <dbReference type="ChEBI" id="CHEBI:59789"/>
    </ligand>
</feature>
<dbReference type="InterPro" id="IPR055361">
    <property type="entry name" value="tRNA_methyltr_TrmB_bact"/>
</dbReference>
<feature type="binding site" evidence="7">
    <location>
        <position position="197"/>
    </location>
    <ligand>
        <name>substrate</name>
    </ligand>
</feature>
<evidence type="ECO:0000256" key="3">
    <source>
        <dbReference type="ARBA" id="ARBA00022603"/>
    </source>
</evidence>
<name>A0ABV6IBP4_9BURK</name>
<comment type="function">
    <text evidence="2 7">Catalyzes the formation of N(7)-methylguanine at position 46 (m7G46) in tRNA.</text>
</comment>
<comment type="caution">
    <text evidence="8">The sequence shown here is derived from an EMBL/GenBank/DDBJ whole genome shotgun (WGS) entry which is preliminary data.</text>
</comment>
<dbReference type="PROSITE" id="PS51625">
    <property type="entry name" value="SAM_MT_TRMB"/>
    <property type="match status" value="1"/>
</dbReference>
<dbReference type="Proteomes" id="UP001589844">
    <property type="component" value="Unassembled WGS sequence"/>
</dbReference>
<keyword evidence="9" id="KW-1185">Reference proteome</keyword>
<evidence type="ECO:0000256" key="6">
    <source>
        <dbReference type="ARBA" id="ARBA00022694"/>
    </source>
</evidence>
<keyword evidence="4 7" id="KW-0808">Transferase</keyword>
<organism evidence="8 9">
    <name type="scientific">Undibacterium danionis</name>
    <dbReference type="NCBI Taxonomy" id="1812100"/>
    <lineage>
        <taxon>Bacteria</taxon>
        <taxon>Pseudomonadati</taxon>
        <taxon>Pseudomonadota</taxon>
        <taxon>Betaproteobacteria</taxon>
        <taxon>Burkholderiales</taxon>
        <taxon>Oxalobacteraceae</taxon>
        <taxon>Undibacterium</taxon>
    </lineage>
</organism>
<feature type="binding site" evidence="7">
    <location>
        <position position="138"/>
    </location>
    <ligand>
        <name>S-adenosyl-L-methionine</name>
        <dbReference type="ChEBI" id="CHEBI:59789"/>
    </ligand>
</feature>
<evidence type="ECO:0000256" key="1">
    <source>
        <dbReference type="ARBA" id="ARBA00000142"/>
    </source>
</evidence>
<dbReference type="NCBIfam" id="TIGR00091">
    <property type="entry name" value="tRNA (guanosine(46)-N7)-methyltransferase TrmB"/>
    <property type="match status" value="1"/>
</dbReference>
<dbReference type="HAMAP" id="MF_01057">
    <property type="entry name" value="tRNA_methyltr_TrmB"/>
    <property type="match status" value="1"/>
</dbReference>
<dbReference type="EC" id="2.1.1.33" evidence="7"/>
<feature type="binding site" evidence="7">
    <location>
        <position position="111"/>
    </location>
    <ligand>
        <name>S-adenosyl-L-methionine</name>
        <dbReference type="ChEBI" id="CHEBI:59789"/>
    </ligand>
</feature>
<feature type="binding site" evidence="7">
    <location>
        <position position="165"/>
    </location>
    <ligand>
        <name>substrate</name>
    </ligand>
</feature>
<dbReference type="Pfam" id="PF02390">
    <property type="entry name" value="Methyltransf_4"/>
    <property type="match status" value="1"/>
</dbReference>
<feature type="region of interest" description="Interaction with RNA" evidence="7">
    <location>
        <begin position="167"/>
        <end position="172"/>
    </location>
</feature>
<dbReference type="SUPFAM" id="SSF53335">
    <property type="entry name" value="S-adenosyl-L-methionine-dependent methyltransferases"/>
    <property type="match status" value="1"/>
</dbReference>
<dbReference type="InterPro" id="IPR003358">
    <property type="entry name" value="tRNA_(Gua-N-7)_MeTrfase_Trmb"/>
</dbReference>
<gene>
    <name evidence="7 8" type="primary">trmB</name>
    <name evidence="8" type="ORF">ACFFJH_05490</name>
</gene>
<keyword evidence="3 7" id="KW-0489">Methyltransferase</keyword>
<evidence type="ECO:0000256" key="7">
    <source>
        <dbReference type="HAMAP-Rule" id="MF_01057"/>
    </source>
</evidence>
<comment type="similarity">
    <text evidence="7">Belongs to the class I-like SAM-binding methyltransferase superfamily. TrmB family.</text>
</comment>
<feature type="binding site" evidence="7">
    <location>
        <begin position="232"/>
        <end position="235"/>
    </location>
    <ligand>
        <name>substrate</name>
    </ligand>
</feature>
<keyword evidence="5 7" id="KW-0949">S-adenosyl-L-methionine</keyword>
<comment type="catalytic activity">
    <reaction evidence="1 7">
        <text>guanosine(46) in tRNA + S-adenosyl-L-methionine = N(7)-methylguanosine(46) in tRNA + S-adenosyl-L-homocysteine</text>
        <dbReference type="Rhea" id="RHEA:42708"/>
        <dbReference type="Rhea" id="RHEA-COMP:10188"/>
        <dbReference type="Rhea" id="RHEA-COMP:10189"/>
        <dbReference type="ChEBI" id="CHEBI:57856"/>
        <dbReference type="ChEBI" id="CHEBI:59789"/>
        <dbReference type="ChEBI" id="CHEBI:74269"/>
        <dbReference type="ChEBI" id="CHEBI:74480"/>
        <dbReference type="EC" id="2.1.1.33"/>
    </reaction>
</comment>
<evidence type="ECO:0000256" key="4">
    <source>
        <dbReference type="ARBA" id="ARBA00022679"/>
    </source>
</evidence>
<dbReference type="RefSeq" id="WP_390210815.1">
    <property type="nucleotide sequence ID" value="NZ_JBHLXJ010000005.1"/>
</dbReference>